<reference evidence="2 3" key="1">
    <citation type="submission" date="2018-12" db="EMBL/GenBank/DDBJ databases">
        <authorList>
            <person name="Tiukova I."/>
            <person name="Dainat J."/>
        </authorList>
    </citation>
    <scope>NUCLEOTIDE SEQUENCE [LARGE SCALE GENOMIC DNA]</scope>
</reference>
<name>A0A448YF74_BRENA</name>
<evidence type="ECO:0000313" key="3">
    <source>
        <dbReference type="Proteomes" id="UP000290900"/>
    </source>
</evidence>
<accession>A0A448YF74</accession>
<dbReference type="Proteomes" id="UP000290900">
    <property type="component" value="Unassembled WGS sequence"/>
</dbReference>
<evidence type="ECO:0000256" key="1">
    <source>
        <dbReference type="SAM" id="MobiDB-lite"/>
    </source>
</evidence>
<feature type="non-terminal residue" evidence="2">
    <location>
        <position position="374"/>
    </location>
</feature>
<dbReference type="EMBL" id="CAACVR010000001">
    <property type="protein sequence ID" value="VEU19615.1"/>
    <property type="molecule type" value="Genomic_DNA"/>
</dbReference>
<proteinExistence type="predicted"/>
<dbReference type="InParanoid" id="A0A448YF74"/>
<evidence type="ECO:0000313" key="2">
    <source>
        <dbReference type="EMBL" id="VEU19615.1"/>
    </source>
</evidence>
<keyword evidence="3" id="KW-1185">Reference proteome</keyword>
<dbReference type="OrthoDB" id="3997908at2759"/>
<gene>
    <name evidence="2" type="ORF">BRENAR_LOCUS352</name>
</gene>
<dbReference type="AlphaFoldDB" id="A0A448YF74"/>
<feature type="region of interest" description="Disordered" evidence="1">
    <location>
        <begin position="355"/>
        <end position="374"/>
    </location>
</feature>
<organism evidence="2 3">
    <name type="scientific">Brettanomyces naardenensis</name>
    <name type="common">Yeast</name>
    <dbReference type="NCBI Taxonomy" id="13370"/>
    <lineage>
        <taxon>Eukaryota</taxon>
        <taxon>Fungi</taxon>
        <taxon>Dikarya</taxon>
        <taxon>Ascomycota</taxon>
        <taxon>Saccharomycotina</taxon>
        <taxon>Pichiomycetes</taxon>
        <taxon>Pichiales</taxon>
        <taxon>Pichiaceae</taxon>
        <taxon>Brettanomyces</taxon>
    </lineage>
</organism>
<sequence length="374" mass="42550">MGTGITLTKSVFLPIFELLNHNFKLDLRHEKNLLFYLSLSLSTLANHVNDRQGLSEIYLLLGDLGCRFSFDTLLDYIQFILSATLNSLHCKNLKTSIFLPESLKNCFGFELFPPVRRENFSYESPISDRKGAMLGVFQETSVFQEQHFDYLLKQCILSNASLRMKTYRLLNHINQGTGIVTTCMQNTTEDGQIYKYARDQVYELANFKNGSSINYRIAFSAIEVSVKADISMLILSENLKVDDGRFSTTLSQFIMDTLLSLITIYREFGLLSIFKTVLDICKEDLRLATGAAIVFSGILPQEKEGVSDSERKEQVATIIQQNTIVCNLIRLFVEQLDDGTTLAFKRMTNFMKNHPSSLKPKKRQKGTVTLDINE</sequence>
<protein>
    <submittedName>
        <fullName evidence="2">DEKNAAC100242</fullName>
    </submittedName>
</protein>